<keyword evidence="3" id="KW-1185">Reference proteome</keyword>
<feature type="region of interest" description="Disordered" evidence="1">
    <location>
        <begin position="648"/>
        <end position="705"/>
    </location>
</feature>
<feature type="compositionally biased region" description="Basic and acidic residues" evidence="1">
    <location>
        <begin position="662"/>
        <end position="675"/>
    </location>
</feature>
<reference evidence="2 3" key="1">
    <citation type="journal article" date="2015" name="BMC Genomics">
        <title>The genome of the truffle-parasite Tolypocladium ophioglossoides and the evolution of antifungal peptaibiotics.</title>
        <authorList>
            <person name="Quandt C.A."/>
            <person name="Bushley K.E."/>
            <person name="Spatafora J.W."/>
        </authorList>
    </citation>
    <scope>NUCLEOTIDE SEQUENCE [LARGE SCALE GENOMIC DNA]</scope>
    <source>
        <strain evidence="2 3">CBS 100239</strain>
    </source>
</reference>
<name>A0A0L0NIN8_TOLOC</name>
<evidence type="ECO:0000256" key="1">
    <source>
        <dbReference type="SAM" id="MobiDB-lite"/>
    </source>
</evidence>
<protein>
    <recommendedName>
        <fullName evidence="4">DNA (cytosine-5)-methyltransferase 1 replication foci domain-containing protein</fullName>
    </recommendedName>
</protein>
<dbReference type="EMBL" id="LFRF01000003">
    <property type="protein sequence ID" value="KND93585.1"/>
    <property type="molecule type" value="Genomic_DNA"/>
</dbReference>
<feature type="compositionally biased region" description="Basic residues" evidence="1">
    <location>
        <begin position="404"/>
        <end position="418"/>
    </location>
</feature>
<accession>A0A0L0NIN8</accession>
<gene>
    <name evidence="2" type="ORF">TOPH_01687</name>
</gene>
<evidence type="ECO:0000313" key="3">
    <source>
        <dbReference type="Proteomes" id="UP000036947"/>
    </source>
</evidence>
<dbReference type="Proteomes" id="UP000036947">
    <property type="component" value="Unassembled WGS sequence"/>
</dbReference>
<sequence>MVAVVMRVRASTPLEIRKCVAFSIGESPDGSPLIWLSGNGGWYEINPSPAYRPIYKKMCEATTLYYNLVDIYNSRRPPKKPKKSRSGWMDELSGIFLRYAARVGDGCTFDEVTARCNEHAGFFISQFSQQETLLDWQHTAFYKWLTTEHADLVRQMETVNRNPLKYSPIPSAEDLSPKPRERTATPITKGAGVEAICSPPDVLPKRRSSGSSSVAPAAAETSTPEVKPSFVPRSVRESPKGVTQPPDPTAVDDAAVTDDSPSASVFKAVESAYDALIVTKGGVKMLSLLNKIYFTYRFPAYKDGTSGCHKVPVREILHYNSTALLQSLDKSKYGELEVWPYLQQLSETEFCPLAYKLSDFPIRLVLRKSMPRQPKNDVPQPEAGPSVRNEEDAATDSSPAPRGKTLKRPGRKPGRKSSLRPALPSKKRPRSRFESESESEASGLKNSHYFSDGDNVMEDAPEAETPQDEETIANGQSAAPGEELVKILIRAERIPSTVPHGADDTWTCDQDGCDYIVRSGDDNECQARIREHFHDHEQEIERVSLAVTESRGHLPIKYAYFPPFLIQVQFTPPAPSFPAAAAAAAAATPDASRRIANAPPSTDNHAAAAAVLASPPASASDPPPDLSGSAIHAFRNIVDHFRRKPHPVSDRIHSLTRLQPFTREDQTHGRKDAEPRPAAPAGGERDGASAADQTETDSVTLAGDD</sequence>
<feature type="region of interest" description="Disordered" evidence="1">
    <location>
        <begin position="164"/>
        <end position="257"/>
    </location>
</feature>
<feature type="compositionally biased region" description="Low complexity" evidence="1">
    <location>
        <begin position="209"/>
        <end position="219"/>
    </location>
</feature>
<feature type="region of interest" description="Disordered" evidence="1">
    <location>
        <begin position="371"/>
        <end position="480"/>
    </location>
</feature>
<comment type="caution">
    <text evidence="2">The sequence shown here is derived from an EMBL/GenBank/DDBJ whole genome shotgun (WGS) entry which is preliminary data.</text>
</comment>
<feature type="compositionally biased region" description="Acidic residues" evidence="1">
    <location>
        <begin position="455"/>
        <end position="471"/>
    </location>
</feature>
<organism evidence="2 3">
    <name type="scientific">Tolypocladium ophioglossoides (strain CBS 100239)</name>
    <name type="common">Snaketongue truffleclub</name>
    <name type="synonym">Elaphocordyceps ophioglossoides</name>
    <dbReference type="NCBI Taxonomy" id="1163406"/>
    <lineage>
        <taxon>Eukaryota</taxon>
        <taxon>Fungi</taxon>
        <taxon>Dikarya</taxon>
        <taxon>Ascomycota</taxon>
        <taxon>Pezizomycotina</taxon>
        <taxon>Sordariomycetes</taxon>
        <taxon>Hypocreomycetidae</taxon>
        <taxon>Hypocreales</taxon>
        <taxon>Ophiocordycipitaceae</taxon>
        <taxon>Tolypocladium</taxon>
    </lineage>
</organism>
<evidence type="ECO:0000313" key="2">
    <source>
        <dbReference type="EMBL" id="KND93585.1"/>
    </source>
</evidence>
<evidence type="ECO:0008006" key="4">
    <source>
        <dbReference type="Google" id="ProtNLM"/>
    </source>
</evidence>
<dbReference type="OrthoDB" id="5382953at2759"/>
<dbReference type="STRING" id="1163406.A0A0L0NIN8"/>
<dbReference type="AlphaFoldDB" id="A0A0L0NIN8"/>
<proteinExistence type="predicted"/>